<evidence type="ECO:0000313" key="1">
    <source>
        <dbReference type="EMBL" id="AAP58942.1"/>
    </source>
</evidence>
<dbReference type="AlphaFoldDB" id="Q6XYT7"/>
<dbReference type="EMBL" id="AY198133">
    <property type="protein sequence ID" value="AAP58942.1"/>
    <property type="molecule type" value="Genomic_DNA"/>
</dbReference>
<protein>
    <submittedName>
        <fullName evidence="1">Uncharacterized protein</fullName>
    </submittedName>
</protein>
<name>Q6XYT7_SPIKU</name>
<proteinExistence type="predicted"/>
<reference evidence="1" key="1">
    <citation type="journal article" date="2003" name="Mol. Genet. Genomics">
        <title>Gene content and organization of an 85-kb DNA segment from the genome of the phytopathogenic mollicute Spiroplasma kunkelii.</title>
        <authorList>
            <person name="Zhao Y."/>
            <person name="Hammond R.W."/>
            <person name="Jomantiene R."/>
            <person name="Dally E.L."/>
            <person name="Lee I.-M."/>
            <person name="Jia H."/>
            <person name="Wu H."/>
            <person name="Lin S."/>
            <person name="Zhang P."/>
            <person name="Kenton S."/>
            <person name="Najar F.Z."/>
            <person name="Hua A."/>
            <person name="Roe B.A."/>
            <person name="Fletcher J."/>
            <person name="Davis R.E."/>
        </authorList>
    </citation>
    <scope>NUCLEOTIDE SEQUENCE</scope>
    <source>
        <strain evidence="1">CR2-3x</strain>
    </source>
</reference>
<accession>Q6XYT7</accession>
<organism evidence="1">
    <name type="scientific">Spiroplasma kunkelii</name>
    <dbReference type="NCBI Taxonomy" id="47834"/>
    <lineage>
        <taxon>Bacteria</taxon>
        <taxon>Bacillati</taxon>
        <taxon>Mycoplasmatota</taxon>
        <taxon>Mollicutes</taxon>
        <taxon>Entomoplasmatales</taxon>
        <taxon>Spiroplasmataceae</taxon>
        <taxon>Spiroplasma</taxon>
    </lineage>
</organism>
<sequence length="44" mass="5329">MTKKVYSMANKVNDWFLKYNKLKENLKYRIGNDARTADDFVREN</sequence>